<name>A0ABP5KSE0_9ACTN</name>
<evidence type="ECO:0000313" key="1">
    <source>
        <dbReference type="EMBL" id="GAA2135346.1"/>
    </source>
</evidence>
<reference evidence="2" key="1">
    <citation type="journal article" date="2019" name="Int. J. Syst. Evol. Microbiol.">
        <title>The Global Catalogue of Microorganisms (GCM) 10K type strain sequencing project: providing services to taxonomists for standard genome sequencing and annotation.</title>
        <authorList>
            <consortium name="The Broad Institute Genomics Platform"/>
            <consortium name="The Broad Institute Genome Sequencing Center for Infectious Disease"/>
            <person name="Wu L."/>
            <person name="Ma J."/>
        </authorList>
    </citation>
    <scope>NUCLEOTIDE SEQUENCE [LARGE SCALE GENOMIC DNA]</scope>
    <source>
        <strain evidence="2">JCM 16022</strain>
    </source>
</reference>
<gene>
    <name evidence="1" type="ORF">GCM10009844_00520</name>
</gene>
<proteinExistence type="predicted"/>
<keyword evidence="2" id="KW-1185">Reference proteome</keyword>
<dbReference type="EMBL" id="BAAAQR010000001">
    <property type="protein sequence ID" value="GAA2135346.1"/>
    <property type="molecule type" value="Genomic_DNA"/>
</dbReference>
<organism evidence="1 2">
    <name type="scientific">Nocardioides koreensis</name>
    <dbReference type="NCBI Taxonomy" id="433651"/>
    <lineage>
        <taxon>Bacteria</taxon>
        <taxon>Bacillati</taxon>
        <taxon>Actinomycetota</taxon>
        <taxon>Actinomycetes</taxon>
        <taxon>Propionibacteriales</taxon>
        <taxon>Nocardioidaceae</taxon>
        <taxon>Nocardioides</taxon>
    </lineage>
</organism>
<comment type="caution">
    <text evidence="1">The sequence shown here is derived from an EMBL/GenBank/DDBJ whole genome shotgun (WGS) entry which is preliminary data.</text>
</comment>
<evidence type="ECO:0000313" key="2">
    <source>
        <dbReference type="Proteomes" id="UP001501771"/>
    </source>
</evidence>
<dbReference type="Proteomes" id="UP001501771">
    <property type="component" value="Unassembled WGS sequence"/>
</dbReference>
<sequence>MYCELHTEHRTMLDEDPHRSANATLRPVGTVSAMPEDYRDHDHTAEDAFMAYVATPTPVQAHATELAIARLQRRYDHLLRRLDGDGEPPPVGVHQHNAWDDPEGCLEAVLHELAGARLEDRAETLAHGLEAVRALAHRADEARRYARLLYQQVSFGMLEYGALNVPSDEAEWPDWLTYYDGWHPERQSPASG</sequence>
<protein>
    <submittedName>
        <fullName evidence="1">Uncharacterized protein</fullName>
    </submittedName>
</protein>
<accession>A0ABP5KSE0</accession>